<organism evidence="1 2">
    <name type="scientific">Arthrobacter flavus</name>
    <dbReference type="NCBI Taxonomy" id="95172"/>
    <lineage>
        <taxon>Bacteria</taxon>
        <taxon>Bacillati</taxon>
        <taxon>Actinomycetota</taxon>
        <taxon>Actinomycetes</taxon>
        <taxon>Micrococcales</taxon>
        <taxon>Micrococcaceae</taxon>
        <taxon>Arthrobacter</taxon>
    </lineage>
</organism>
<reference evidence="2" key="1">
    <citation type="journal article" date="2019" name="Int. J. Syst. Evol. Microbiol.">
        <title>The Global Catalogue of Microorganisms (GCM) 10K type strain sequencing project: providing services to taxonomists for standard genome sequencing and annotation.</title>
        <authorList>
            <consortium name="The Broad Institute Genomics Platform"/>
            <consortium name="The Broad Institute Genome Sequencing Center for Infectious Disease"/>
            <person name="Wu L."/>
            <person name="Ma J."/>
        </authorList>
    </citation>
    <scope>NUCLEOTIDE SEQUENCE [LARGE SCALE GENOMIC DNA]</scope>
    <source>
        <strain evidence="2">JCM 11496</strain>
    </source>
</reference>
<sequence length="73" mass="7054">MIDLLEKRVGATLDAATAAANGRTFATSVSPVLATPAAAPVVAVATWKLAAGAAAGAGSVVGAYVAGRWAGSW</sequence>
<gene>
    <name evidence="1" type="ORF">ACFSFX_04420</name>
</gene>
<accession>A0ABW4Q3Z9</accession>
<proteinExistence type="predicted"/>
<comment type="caution">
    <text evidence="1">The sequence shown here is derived from an EMBL/GenBank/DDBJ whole genome shotgun (WGS) entry which is preliminary data.</text>
</comment>
<name>A0ABW4Q3Z9_9MICC</name>
<evidence type="ECO:0000313" key="2">
    <source>
        <dbReference type="Proteomes" id="UP001597307"/>
    </source>
</evidence>
<keyword evidence="2" id="KW-1185">Reference proteome</keyword>
<dbReference type="Proteomes" id="UP001597307">
    <property type="component" value="Unassembled WGS sequence"/>
</dbReference>
<protein>
    <submittedName>
        <fullName evidence="1">Uncharacterized protein</fullName>
    </submittedName>
</protein>
<dbReference type="EMBL" id="JBHUGA010000009">
    <property type="protein sequence ID" value="MFD1845836.1"/>
    <property type="molecule type" value="Genomic_DNA"/>
</dbReference>
<evidence type="ECO:0000313" key="1">
    <source>
        <dbReference type="EMBL" id="MFD1845836.1"/>
    </source>
</evidence>
<dbReference type="RefSeq" id="WP_343878059.1">
    <property type="nucleotide sequence ID" value="NZ_BAAAIJ010000009.1"/>
</dbReference>